<evidence type="ECO:0000313" key="2">
    <source>
        <dbReference type="Proteomes" id="UP000006545"/>
    </source>
</evidence>
<sequence length="78" mass="9115">MGFVGNYAPCGLSPQMYDMPVIHARACHDLSWQALLLCENARFVYRAKGYYTSPITPIFSNYFDTFRLLRNFHVEIFQ</sequence>
<name>F4KK13_PORAD</name>
<proteinExistence type="predicted"/>
<dbReference type="EMBL" id="CP002689">
    <property type="protein sequence ID" value="AEE12738.1"/>
    <property type="molecule type" value="Genomic_DNA"/>
</dbReference>
<dbReference type="Proteomes" id="UP000006545">
    <property type="component" value="Chromosome"/>
</dbReference>
<gene>
    <name evidence="1" type="ordered locus">Poras_0793</name>
</gene>
<accession>F4KK13</accession>
<reference evidence="2" key="1">
    <citation type="submission" date="2011-04" db="EMBL/GenBank/DDBJ databases">
        <title>The complete genome of Porphyromonas asaccharolytica DSM 20707.</title>
        <authorList>
            <person name="Lucas S."/>
            <person name="Han J."/>
            <person name="Lapidus A."/>
            <person name="Bruce D."/>
            <person name="Goodwin L."/>
            <person name="Pitluck S."/>
            <person name="Peters L."/>
            <person name="Kyrpides N."/>
            <person name="Mavromatis K."/>
            <person name="Ivanova N."/>
            <person name="Ovchinnikova G."/>
            <person name="Pagani I."/>
            <person name="Lu M."/>
            <person name="Detter J.C."/>
            <person name="Tapia R."/>
            <person name="Han C."/>
            <person name="Land M."/>
            <person name="Hauser L."/>
            <person name="Markowitz V."/>
            <person name="Cheng J.-F."/>
            <person name="Hugenholtz P."/>
            <person name="Woyke T."/>
            <person name="Wu D."/>
            <person name="Gronow S."/>
            <person name="Wellnitz S."/>
            <person name="Brambilla E."/>
            <person name="Klenk H.-P."/>
            <person name="Eisen J.A."/>
        </authorList>
    </citation>
    <scope>NUCLEOTIDE SEQUENCE [LARGE SCALE GENOMIC DNA]</scope>
    <source>
        <strain evidence="2">ATCC 25260 / DSM 20707 / VPI 4198</strain>
    </source>
</reference>
<keyword evidence="2" id="KW-1185">Reference proteome</keyword>
<dbReference type="KEGG" id="pah:Poras_0793"/>
<evidence type="ECO:0000313" key="1">
    <source>
        <dbReference type="EMBL" id="AEE12738.1"/>
    </source>
</evidence>
<protein>
    <submittedName>
        <fullName evidence="1">Uncharacterized protein</fullName>
    </submittedName>
</protein>
<dbReference type="HOGENOM" id="CLU_2619029_0_0_10"/>
<dbReference type="AlphaFoldDB" id="F4KK13"/>
<organism evidence="1 2">
    <name type="scientific">Porphyromonas asaccharolytica (strain ATCC 25260 / DSM 20707 / BCRC 10618 / CCUG 7834 / JCM 6326 / LMG 13178 / VPI 4198 / B440)</name>
    <name type="common">Bacteroides asaccharolyticus</name>
    <dbReference type="NCBI Taxonomy" id="879243"/>
    <lineage>
        <taxon>Bacteria</taxon>
        <taxon>Pseudomonadati</taxon>
        <taxon>Bacteroidota</taxon>
        <taxon>Bacteroidia</taxon>
        <taxon>Bacteroidales</taxon>
        <taxon>Porphyromonadaceae</taxon>
        <taxon>Porphyromonas</taxon>
    </lineage>
</organism>